<dbReference type="PANTHER" id="PTHR13036:SF0">
    <property type="entry name" value="CHITOBIOSYLDIPHOSPHODOLICHOL BETA-MANNOSYLTRANSFERASE"/>
    <property type="match status" value="1"/>
</dbReference>
<name>A0ABD2IFH6_HETSC</name>
<keyword evidence="4" id="KW-0808">Transferase</keyword>
<organism evidence="10 11">
    <name type="scientific">Heterodera schachtii</name>
    <name type="common">Sugarbeet cyst nematode worm</name>
    <name type="synonym">Tylenchus schachtii</name>
    <dbReference type="NCBI Taxonomy" id="97005"/>
    <lineage>
        <taxon>Eukaryota</taxon>
        <taxon>Metazoa</taxon>
        <taxon>Ecdysozoa</taxon>
        <taxon>Nematoda</taxon>
        <taxon>Chromadorea</taxon>
        <taxon>Rhabditida</taxon>
        <taxon>Tylenchina</taxon>
        <taxon>Tylenchomorpha</taxon>
        <taxon>Tylenchoidea</taxon>
        <taxon>Heteroderidae</taxon>
        <taxon>Heteroderinae</taxon>
        <taxon>Heterodera</taxon>
    </lineage>
</organism>
<comment type="subcellular location">
    <subcellularLocation>
        <location evidence="1">Endoplasmic reticulum membrane</location>
        <topology evidence="1">Single-pass membrane protein</topology>
    </subcellularLocation>
</comment>
<evidence type="ECO:0000256" key="3">
    <source>
        <dbReference type="ARBA" id="ARBA00022676"/>
    </source>
</evidence>
<dbReference type="EMBL" id="JBICCN010000309">
    <property type="protein sequence ID" value="KAL3078959.1"/>
    <property type="molecule type" value="Genomic_DNA"/>
</dbReference>
<dbReference type="Pfam" id="PF13692">
    <property type="entry name" value="Glyco_trans_1_4"/>
    <property type="match status" value="1"/>
</dbReference>
<keyword evidence="6" id="KW-0256">Endoplasmic reticulum</keyword>
<gene>
    <name evidence="10" type="ORF">niasHS_014741</name>
</gene>
<evidence type="ECO:0000256" key="9">
    <source>
        <dbReference type="SAM" id="Phobius"/>
    </source>
</evidence>
<keyword evidence="7 9" id="KW-1133">Transmembrane helix</keyword>
<dbReference type="AlphaFoldDB" id="A0ABD2IFH6"/>
<evidence type="ECO:0000256" key="1">
    <source>
        <dbReference type="ARBA" id="ARBA00004389"/>
    </source>
</evidence>
<dbReference type="Proteomes" id="UP001620645">
    <property type="component" value="Unassembled WGS sequence"/>
</dbReference>
<evidence type="ECO:0000256" key="5">
    <source>
        <dbReference type="ARBA" id="ARBA00022692"/>
    </source>
</evidence>
<dbReference type="Gene3D" id="3.40.50.2000">
    <property type="entry name" value="Glycogen Phosphorylase B"/>
    <property type="match status" value="1"/>
</dbReference>
<evidence type="ECO:0000256" key="8">
    <source>
        <dbReference type="ARBA" id="ARBA00023136"/>
    </source>
</evidence>
<dbReference type="GO" id="GO:0016757">
    <property type="term" value="F:glycosyltransferase activity"/>
    <property type="evidence" value="ECO:0007669"/>
    <property type="project" value="UniProtKB-KW"/>
</dbReference>
<evidence type="ECO:0000256" key="6">
    <source>
        <dbReference type="ARBA" id="ARBA00022824"/>
    </source>
</evidence>
<dbReference type="SUPFAM" id="SSF53756">
    <property type="entry name" value="UDP-Glycosyltransferase/glycogen phosphorylase"/>
    <property type="match status" value="1"/>
</dbReference>
<keyword evidence="8 9" id="KW-0472">Membrane</keyword>
<reference evidence="10 11" key="1">
    <citation type="submission" date="2024-10" db="EMBL/GenBank/DDBJ databases">
        <authorList>
            <person name="Kim D."/>
        </authorList>
    </citation>
    <scope>NUCLEOTIDE SEQUENCE [LARGE SCALE GENOMIC DNA]</scope>
    <source>
        <strain evidence="10">Taebaek</strain>
    </source>
</reference>
<evidence type="ECO:0000256" key="4">
    <source>
        <dbReference type="ARBA" id="ARBA00022679"/>
    </source>
</evidence>
<evidence type="ECO:0000256" key="2">
    <source>
        <dbReference type="ARBA" id="ARBA00004922"/>
    </source>
</evidence>
<evidence type="ECO:0008006" key="12">
    <source>
        <dbReference type="Google" id="ProtNLM"/>
    </source>
</evidence>
<sequence length="437" mass="49610">MDSEVEDANATLFVVGDIGRSPRMGYHAYSLARQGAYVNLVGYMDNQPHGDVFGEQINFVALPKPPISSSSDNPFRRFLIRLVKMVWLLFAIPYAFFVLCRGHRHRQLIMVQNPPGIPAMIVCYLLAKIRFATFVVDWHNYSSSMLDNSWISYLVGLIEGFFGRRASFNFCVSNAMKNDLERRWGVNAITVYDRPPNWFSKNTSSEEKIKFLHCFTSETLSGLTEEWKFVHEEADGTLTLRENRPFLAVSSTSWTPDEDFSILLDALVRLDQRMTDVETQGTSKTHPKIVVVITGKGPQKEFYEERIRNTKWEKVRIFTAWLSADDYPKFLSCADLGVSLHTSTSGFDLPMKVVDMLGSGVPVLAKNFPAIGELIDGTNGLLFDTPEELENLLADLSLGFPGNSKLTDLTKNVKEEAKKNDWTKNWDDVVWPNFENL</sequence>
<comment type="caution">
    <text evidence="10">The sequence shown here is derived from an EMBL/GenBank/DDBJ whole genome shotgun (WGS) entry which is preliminary data.</text>
</comment>
<comment type="pathway">
    <text evidence="2">Protein modification; protein glycosylation.</text>
</comment>
<dbReference type="InterPro" id="IPR026051">
    <property type="entry name" value="ALG1-like"/>
</dbReference>
<evidence type="ECO:0000256" key="7">
    <source>
        <dbReference type="ARBA" id="ARBA00022989"/>
    </source>
</evidence>
<evidence type="ECO:0000313" key="11">
    <source>
        <dbReference type="Proteomes" id="UP001620645"/>
    </source>
</evidence>
<feature type="transmembrane region" description="Helical" evidence="9">
    <location>
        <begin position="78"/>
        <end position="100"/>
    </location>
</feature>
<keyword evidence="3" id="KW-0328">Glycosyltransferase</keyword>
<keyword evidence="5 9" id="KW-0812">Transmembrane</keyword>
<proteinExistence type="predicted"/>
<dbReference type="PANTHER" id="PTHR13036">
    <property type="entry name" value="BETA1,4 MANNOSYLTRANSFERASE"/>
    <property type="match status" value="1"/>
</dbReference>
<dbReference type="GO" id="GO:0005789">
    <property type="term" value="C:endoplasmic reticulum membrane"/>
    <property type="evidence" value="ECO:0007669"/>
    <property type="project" value="UniProtKB-SubCell"/>
</dbReference>
<accession>A0ABD2IFH6</accession>
<protein>
    <recommendedName>
        <fullName evidence="12">Chitobiosyldiphosphodolichol beta-mannosyltransferase</fullName>
    </recommendedName>
</protein>
<keyword evidence="11" id="KW-1185">Reference proteome</keyword>
<evidence type="ECO:0000313" key="10">
    <source>
        <dbReference type="EMBL" id="KAL3078959.1"/>
    </source>
</evidence>